<proteinExistence type="predicted"/>
<dbReference type="NCBIfam" id="NF047843">
    <property type="entry name" value="MST_Rv0443"/>
    <property type="match status" value="1"/>
</dbReference>
<name>A0A919U3T2_9CELL</name>
<dbReference type="RefSeq" id="WP_203757765.1">
    <property type="nucleotide sequence ID" value="NZ_BONK01000013.1"/>
</dbReference>
<evidence type="ECO:0000313" key="2">
    <source>
        <dbReference type="Proteomes" id="UP000632740"/>
    </source>
</evidence>
<dbReference type="Gene3D" id="1.20.120.450">
    <property type="entry name" value="dinb family like domain"/>
    <property type="match status" value="1"/>
</dbReference>
<dbReference type="Proteomes" id="UP000632740">
    <property type="component" value="Unassembled WGS sequence"/>
</dbReference>
<protein>
    <recommendedName>
        <fullName evidence="3">DUF664 domain-containing protein</fullName>
    </recommendedName>
</protein>
<dbReference type="SUPFAM" id="SSF109854">
    <property type="entry name" value="DinB/YfiT-like putative metalloenzymes"/>
    <property type="match status" value="1"/>
</dbReference>
<dbReference type="EMBL" id="BONK01000013">
    <property type="protein sequence ID" value="GIG22747.1"/>
    <property type="molecule type" value="Genomic_DNA"/>
</dbReference>
<gene>
    <name evidence="1" type="ORF">Cch01nite_34710</name>
</gene>
<accession>A0A919U3T2</accession>
<dbReference type="AlphaFoldDB" id="A0A919U3T2"/>
<keyword evidence="2" id="KW-1185">Reference proteome</keyword>
<evidence type="ECO:0008006" key="3">
    <source>
        <dbReference type="Google" id="ProtNLM"/>
    </source>
</evidence>
<comment type="caution">
    <text evidence="1">The sequence shown here is derived from an EMBL/GenBank/DDBJ whole genome shotgun (WGS) entry which is preliminary data.</text>
</comment>
<evidence type="ECO:0000313" key="1">
    <source>
        <dbReference type="EMBL" id="GIG22747.1"/>
    </source>
</evidence>
<dbReference type="InterPro" id="IPR007061">
    <property type="entry name" value="MST-like"/>
</dbReference>
<sequence length="170" mass="18490">MDVAALLVEQYGRIGPILHRAVRGLDSRGLTFRPDADANTLAWLVWHAGRVQDAQVADVAGIGQVWVVQGWAQRFGLPFAASATGYGQSSDEVALVDAPADLLLDYYDAVAEQTLEFLRRLHPADLDEVVDESWDPPVTLGVRLVSIVADDLQHAGQASYVRGLLDRSGR</sequence>
<reference evidence="1" key="1">
    <citation type="submission" date="2021-01" db="EMBL/GenBank/DDBJ databases">
        <title>Whole genome shotgun sequence of Cellulomonas chitinilytica NBRC 110799.</title>
        <authorList>
            <person name="Komaki H."/>
            <person name="Tamura T."/>
        </authorList>
    </citation>
    <scope>NUCLEOTIDE SEQUENCE</scope>
    <source>
        <strain evidence="1">NBRC 110799</strain>
    </source>
</reference>
<dbReference type="Pfam" id="PF04978">
    <property type="entry name" value="MST"/>
    <property type="match status" value="1"/>
</dbReference>
<organism evidence="1 2">
    <name type="scientific">Cellulomonas chitinilytica</name>
    <dbReference type="NCBI Taxonomy" id="398759"/>
    <lineage>
        <taxon>Bacteria</taxon>
        <taxon>Bacillati</taxon>
        <taxon>Actinomycetota</taxon>
        <taxon>Actinomycetes</taxon>
        <taxon>Micrococcales</taxon>
        <taxon>Cellulomonadaceae</taxon>
        <taxon>Cellulomonas</taxon>
    </lineage>
</organism>
<dbReference type="InterPro" id="IPR034660">
    <property type="entry name" value="DinB/YfiT-like"/>
</dbReference>